<reference evidence="22 23" key="1">
    <citation type="journal article" date="2019" name="Front. Genet.">
        <title>Whole-Genome Sequencing of the Opportunistic Yeast Pathogen Candida inconspicua Uncovers Its Hybrid Origin.</title>
        <authorList>
            <person name="Mixao V."/>
            <person name="Hansen A.P."/>
            <person name="Saus E."/>
            <person name="Boekhout T."/>
            <person name="Lass-Florl C."/>
            <person name="Gabaldon T."/>
        </authorList>
    </citation>
    <scope>NUCLEOTIDE SEQUENCE [LARGE SCALE GENOMIC DNA]</scope>
    <source>
        <strain evidence="22 23">CBS 180</strain>
    </source>
</reference>
<dbReference type="GO" id="GO:0071596">
    <property type="term" value="P:ubiquitin-dependent protein catabolic process via the N-end rule pathway"/>
    <property type="evidence" value="ECO:0007669"/>
    <property type="project" value="UniProtKB-UniRule"/>
</dbReference>
<keyword evidence="8" id="KW-0812">Transmembrane</keyword>
<comment type="function">
    <text evidence="20">Ubiquitin ligase protein which is a component of the N-end rule pathway. Recognizes and binds to proteins bearing specific N-terminal residues that are destabilizing according to the N-end rule, leading to their ubiquitination and subsequent degradation.</text>
</comment>
<evidence type="ECO:0000256" key="6">
    <source>
        <dbReference type="ARBA" id="ARBA00022660"/>
    </source>
</evidence>
<keyword evidence="5" id="KW-0813">Transport</keyword>
<comment type="subcellular location">
    <subcellularLocation>
        <location evidence="2">Mitochondrion inner membrane</location>
        <topology evidence="2">Single-pass membrane protein</topology>
    </subcellularLocation>
</comment>
<evidence type="ECO:0000256" key="15">
    <source>
        <dbReference type="ARBA" id="ARBA00022989"/>
    </source>
</evidence>
<evidence type="ECO:0000256" key="17">
    <source>
        <dbReference type="ARBA" id="ARBA00023136"/>
    </source>
</evidence>
<organism evidence="22 23">
    <name type="scientific">Pichia inconspicua</name>
    <dbReference type="NCBI Taxonomy" id="52247"/>
    <lineage>
        <taxon>Eukaryota</taxon>
        <taxon>Fungi</taxon>
        <taxon>Dikarya</taxon>
        <taxon>Ascomycota</taxon>
        <taxon>Saccharomycotina</taxon>
        <taxon>Pichiomycetes</taxon>
        <taxon>Pichiales</taxon>
        <taxon>Pichiaceae</taxon>
        <taxon>Pichia</taxon>
    </lineage>
</organism>
<dbReference type="InterPro" id="IPR039164">
    <property type="entry name" value="UBR1-like"/>
</dbReference>
<dbReference type="GO" id="GO:0005743">
    <property type="term" value="C:mitochondrial inner membrane"/>
    <property type="evidence" value="ECO:0007669"/>
    <property type="project" value="UniProtKB-SubCell"/>
</dbReference>
<dbReference type="InterPro" id="IPR036656">
    <property type="entry name" value="QCR9_sf"/>
</dbReference>
<dbReference type="EC" id="2.3.2.27" evidence="20"/>
<comment type="similarity">
    <text evidence="4">Belongs to the UQCR10/QCR9 family.</text>
</comment>
<evidence type="ECO:0000256" key="14">
    <source>
        <dbReference type="ARBA" id="ARBA00022982"/>
    </source>
</evidence>
<evidence type="ECO:0000256" key="1">
    <source>
        <dbReference type="ARBA" id="ARBA00000900"/>
    </source>
</evidence>
<keyword evidence="6" id="KW-0679">Respiratory chain</keyword>
<dbReference type="InterPro" id="IPR008027">
    <property type="entry name" value="QCR9"/>
</dbReference>
<evidence type="ECO:0000256" key="8">
    <source>
        <dbReference type="ARBA" id="ARBA00022692"/>
    </source>
</evidence>
<comment type="catalytic activity">
    <reaction evidence="1 20">
        <text>S-ubiquitinyl-[E2 ubiquitin-conjugating enzyme]-L-cysteine + [acceptor protein]-L-lysine = [E2 ubiquitin-conjugating enzyme]-L-cysteine + N(6)-ubiquitinyl-[acceptor protein]-L-lysine.</text>
        <dbReference type="EC" id="2.3.2.27"/>
    </reaction>
</comment>
<gene>
    <name evidence="22" type="ORF">CANINC_001028</name>
</gene>
<evidence type="ECO:0000256" key="13">
    <source>
        <dbReference type="ARBA" id="ARBA00022833"/>
    </source>
</evidence>
<dbReference type="Pfam" id="PF02207">
    <property type="entry name" value="zf-UBR"/>
    <property type="match status" value="1"/>
</dbReference>
<dbReference type="PANTHER" id="PTHR21497">
    <property type="entry name" value="UBIQUITIN LIGASE E3 ALPHA-RELATED"/>
    <property type="match status" value="1"/>
</dbReference>
<dbReference type="GO" id="GO:0061630">
    <property type="term" value="F:ubiquitin protein ligase activity"/>
    <property type="evidence" value="ECO:0007669"/>
    <property type="project" value="UniProtKB-UniRule"/>
</dbReference>
<dbReference type="CDD" id="cd19672">
    <property type="entry name" value="UBR-box_UBR1_like"/>
    <property type="match status" value="1"/>
</dbReference>
<evidence type="ECO:0000256" key="18">
    <source>
        <dbReference type="ARBA" id="ARBA00046341"/>
    </source>
</evidence>
<dbReference type="PROSITE" id="PS51157">
    <property type="entry name" value="ZF_UBR"/>
    <property type="match status" value="1"/>
</dbReference>
<dbReference type="GO" id="GO:0016567">
    <property type="term" value="P:protein ubiquitination"/>
    <property type="evidence" value="ECO:0007669"/>
    <property type="project" value="UniProtKB-UniRule"/>
</dbReference>
<comment type="caution">
    <text evidence="22">The sequence shown here is derived from an EMBL/GenBank/DDBJ whole genome shotgun (WGS) entry which is preliminary data.</text>
</comment>
<keyword evidence="16" id="KW-0496">Mitochondrion</keyword>
<dbReference type="Pfam" id="PF05365">
    <property type="entry name" value="UCR_UQCRX_QCR9"/>
    <property type="match status" value="1"/>
</dbReference>
<comment type="pathway">
    <text evidence="3 20">Protein modification; protein ubiquitination.</text>
</comment>
<dbReference type="GO" id="GO:0008270">
    <property type="term" value="F:zinc ion binding"/>
    <property type="evidence" value="ECO:0007669"/>
    <property type="project" value="UniProtKB-UniRule"/>
</dbReference>
<evidence type="ECO:0000256" key="10">
    <source>
        <dbReference type="ARBA" id="ARBA00022771"/>
    </source>
</evidence>
<evidence type="ECO:0000256" key="19">
    <source>
        <dbReference type="PROSITE-ProRule" id="PRU00508"/>
    </source>
</evidence>
<evidence type="ECO:0000256" key="9">
    <source>
        <dbReference type="ARBA" id="ARBA00022723"/>
    </source>
</evidence>
<keyword evidence="23" id="KW-1185">Reference proteome</keyword>
<evidence type="ECO:0000256" key="4">
    <source>
        <dbReference type="ARBA" id="ARBA00007856"/>
    </source>
</evidence>
<dbReference type="GO" id="GO:0006122">
    <property type="term" value="P:mitochondrial electron transport, ubiquinol to cytochrome c"/>
    <property type="evidence" value="ECO:0007669"/>
    <property type="project" value="InterPro"/>
</dbReference>
<dbReference type="GO" id="GO:0000151">
    <property type="term" value="C:ubiquitin ligase complex"/>
    <property type="evidence" value="ECO:0007669"/>
    <property type="project" value="TreeGrafter"/>
</dbReference>
<dbReference type="FunFam" id="2.10.110.30:FF:000002">
    <property type="entry name" value="Putative e3 ubiquitin-protein ligase ubr3"/>
    <property type="match status" value="1"/>
</dbReference>
<dbReference type="InterPro" id="IPR003126">
    <property type="entry name" value="Znf_UBR"/>
</dbReference>
<proteinExistence type="inferred from homology"/>
<dbReference type="FunFam" id="1.20.5.260:FF:000001">
    <property type="entry name" value="Cytochrome b-c1 complex subunit 9"/>
    <property type="match status" value="1"/>
</dbReference>
<keyword evidence="9 20" id="KW-0479">Metal-binding</keyword>
<keyword evidence="11 20" id="KW-0833">Ubl conjugation pathway</keyword>
<keyword evidence="14" id="KW-0249">Electron transport</keyword>
<evidence type="ECO:0000259" key="21">
    <source>
        <dbReference type="PROSITE" id="PS51157"/>
    </source>
</evidence>
<evidence type="ECO:0000256" key="2">
    <source>
        <dbReference type="ARBA" id="ARBA00004434"/>
    </source>
</evidence>
<keyword evidence="13 20" id="KW-0862">Zinc</keyword>
<dbReference type="Proteomes" id="UP000307173">
    <property type="component" value="Unassembled WGS sequence"/>
</dbReference>
<name>A0A4T0X6C7_9ASCO</name>
<dbReference type="PANTHER" id="PTHR21497:SF40">
    <property type="match status" value="1"/>
</dbReference>
<accession>A0A4T0X6C7</accession>
<evidence type="ECO:0000256" key="3">
    <source>
        <dbReference type="ARBA" id="ARBA00004906"/>
    </source>
</evidence>
<evidence type="ECO:0000256" key="16">
    <source>
        <dbReference type="ARBA" id="ARBA00023128"/>
    </source>
</evidence>
<comment type="similarity">
    <text evidence="18 20">Belongs to the E3 ubiquitin-protein ligase UBR1-like family.</text>
</comment>
<dbReference type="SUPFAM" id="SSF81514">
    <property type="entry name" value="Subunit X (non-heme 7 kDa protein) of cytochrome bc1 complex (Ubiquinol-cytochrome c reductase)"/>
    <property type="match status" value="1"/>
</dbReference>
<keyword evidence="15" id="KW-1133">Transmembrane helix</keyword>
<dbReference type="EMBL" id="SELW01000154">
    <property type="protein sequence ID" value="TID30394.1"/>
    <property type="molecule type" value="Genomic_DNA"/>
</dbReference>
<protein>
    <recommendedName>
        <fullName evidence="20">E3 ubiquitin-protein ligase</fullName>
        <ecNumber evidence="20">2.3.2.27</ecNumber>
    </recommendedName>
</protein>
<feature type="domain" description="UBR-type" evidence="21">
    <location>
        <begin position="101"/>
        <end position="172"/>
    </location>
</feature>
<dbReference type="Gene3D" id="1.20.5.260">
    <property type="entry name" value="Cytochrome b-c1 complex subunit 9"/>
    <property type="match status" value="1"/>
</dbReference>
<sequence length="2079" mass="240493">MSISGIDSSSDYARTKLAKDLFNQFHMIPKMWAYEHKIEIITFKSLSFALSNYGKYFNFFLHDGGFHCSYPSTWDEVNDVSFNKYFYLDQENSTINSHHNHICAFAIPPGQNVYNCYDCGVDPTCCLCESCFNKDEHSDHNVSVHKSSGDAICDCGDSVSWKLNLNCLANEKDLILKSKLKPLPNDLKSNINILLRILFDFIIDVQLTNIYTLPLNFPNDTIKSNIYSTFQSLQNTHPFDENIKTYNWPIQKFDGDYKDYDVLYTGTMEDYYYLIVWNDEFHNFDQAINFLSAAHVHTDDFDSDDFVYFENNYNGLSDFQIDGDMVENMAKLIDEKGYICYARSKDLSILKSKCSKFDSISTGISDNLQYSIINGKTYGNQILVNSIFNWLEFILKNKNTLLTDYIKNEMTNVLFEKAQPYLKELQQFDDLIKLTNDGNLNTFLTSSSLKIPILKDSSNLSNLKVNQLGLGKDFDSTIVDENEIEDISRLQYLTFFEMRFPKSIRKLIKKIILPSISNTTHTRWIFAKQILKYLPTFEFNTTYYDREWHLSFLETFRLQVYHDPNVGTKLLMDNSFKNIIESLLINLRSSSLLKNGKYFANKSLEWKIRRQTTSIVKSIEGLKTIVKFIHKGTTALFDDHIIVNFLRFFTIYEELYPLIRKTDIHEESEDRISCGLYHSALIPIESIAESFGIVCNGFFFKSDKVEKSIALISSYLKLKPRQFKNNQIINFDVTKDGISMCHPIGLLLSNITRNYKSFQSNLLLDSVSNVSFDLKSGFKYEIDESSNLTNFTGVADEMIQPWVFHVQILSNFWIRNGIYVVYAEKYFELYKPENFLFLIQQGIILNQLPIENIIDRFMLTDCIEHNESFENHIYEEKMPLILKEFMQMMYYLFTLRIYYDSSLSSDDVTKLTDEAILACILAPHPLKYSELEESYNCANFEEIIGKISNYLPPTNYNDYGRYIIKPEYIEKIDPFSYSTANLIEIDVEEAVINAIAESKGKKPEDVVITPYIYPLDGKDLLKFKEISEYFKSAKFVKLLYKLLSYAVMTDNDTHLNITLQLIHAIIIDDQQYHKSDDNHGLKHFVEIPICNLLLSAAEKSDLPKNVSKKASTILELLLLKDDDVLTSLMDCFGSKHIDDYKKSKLGKGLSTKTERKRKQALKRQQKVINKMKKQQLQFVDNNKEYFSEGDSNEITNKSKTEKSQMNEFSDESRSCIICKKPSSNDSIFGTPAFVSTSSVFWNIPTIGDKPPSFMVESFNRKVAKNSVKQQNSSKIAYCCREKMVIDGCPHGMHMNCFQDMLGQKRMTIHDYLCPLCKGKANTFVPSFKTREFEVDPINFEKINYSFEQISTIYGDNMASLSTQLFDKNMFKILSNPDSSEYKSISQQLKMLNVLNRYANVVVPVNINDEDAYEKLDECVYSQFLPSLLIGSTLEMREIISRDKIDDFEIPEIVNATLKSLLQFRTLVNYTSNENTEDQLAQYKFMINNSNIGFTETIMLLFMESSMPLIDCIKFSFMKRIFYICVSLLERSNENENNLDLDCLLDDVKPLNEKSIVFKAMQNVLEKALISLAKYRSEISKLTNNIIQLAYKLISTNYKNWMRQIKFISKFLNTIPISSSLIQSVDEILTESINANSDAYKFLNYLSDESSVSVKFTETQLHKRDGYFGFIEYPKPIHLVDLPKQLKELAKISASKRQKYYIHDELFERPTEKFRDYDHLCLHCGKWLSKILPHRSKCQLSSYATLIFTPVKNQLMLCISPLVAHDSFPVESPYLNKHGEPAKGILGLGDSGTLNMERYKHLQEAYYNQTMIRNFLRNKPPLGGLHEVINMNVIPGILEPEEYLRRLRESRVRRFGGNNAIFIPNDGLFNFTTTGFTNFMDFGNDDIFDVDNDDDDDDDNDVNSFEIDFSNGEESEYFEDGDEGNGQFNNNPFIDLFIRGMNAAARNRDNSLENDEGIDEDGNPDRDALNFYHQFGNGTGDNEETQEFDHNELRRFFPQNPDDNDGRSCKSASIMYSSIYNLIFKRNSTFVASIFATTFVFQVYLDEAVTSWYEARNKGKLWADLKPKVLAGFEETEDDE</sequence>
<evidence type="ECO:0000256" key="11">
    <source>
        <dbReference type="ARBA" id="ARBA00022786"/>
    </source>
</evidence>
<evidence type="ECO:0000256" key="20">
    <source>
        <dbReference type="RuleBase" id="RU366018"/>
    </source>
</evidence>
<evidence type="ECO:0000256" key="5">
    <source>
        <dbReference type="ARBA" id="ARBA00022448"/>
    </source>
</evidence>
<dbReference type="GO" id="GO:0045275">
    <property type="term" value="C:respiratory chain complex III"/>
    <property type="evidence" value="ECO:0007669"/>
    <property type="project" value="InterPro"/>
</dbReference>
<keyword evidence="17" id="KW-0472">Membrane</keyword>
<keyword evidence="10 20" id="KW-0863">Zinc-finger</keyword>
<evidence type="ECO:0000313" key="23">
    <source>
        <dbReference type="Proteomes" id="UP000307173"/>
    </source>
</evidence>
<evidence type="ECO:0000256" key="7">
    <source>
        <dbReference type="ARBA" id="ARBA00022679"/>
    </source>
</evidence>
<feature type="zinc finger region" description="UBR-type" evidence="19">
    <location>
        <begin position="101"/>
        <end position="172"/>
    </location>
</feature>
<dbReference type="Gene3D" id="2.10.110.30">
    <property type="match status" value="1"/>
</dbReference>
<dbReference type="InterPro" id="IPR055194">
    <property type="entry name" value="UBR1-like_WH"/>
</dbReference>
<keyword evidence="12" id="KW-0999">Mitochondrion inner membrane</keyword>
<dbReference type="UniPathway" id="UPA00143"/>
<dbReference type="Pfam" id="PF22960">
    <property type="entry name" value="WHD_UBR1"/>
    <property type="match status" value="1"/>
</dbReference>
<dbReference type="SMART" id="SM00396">
    <property type="entry name" value="ZnF_UBR1"/>
    <property type="match status" value="1"/>
</dbReference>
<evidence type="ECO:0000256" key="12">
    <source>
        <dbReference type="ARBA" id="ARBA00022792"/>
    </source>
</evidence>
<dbReference type="OrthoDB" id="26387at2759"/>
<dbReference type="STRING" id="52247.A0A4T0X6C7"/>
<evidence type="ECO:0000313" key="22">
    <source>
        <dbReference type="EMBL" id="TID30394.1"/>
    </source>
</evidence>
<keyword evidence="7 20" id="KW-0808">Transferase</keyword>